<feature type="compositionally biased region" description="Low complexity" evidence="8">
    <location>
        <begin position="545"/>
        <end position="563"/>
    </location>
</feature>
<feature type="region of interest" description="Disordered" evidence="8">
    <location>
        <begin position="1024"/>
        <end position="1147"/>
    </location>
</feature>
<feature type="compositionally biased region" description="Basic and acidic residues" evidence="8">
    <location>
        <begin position="684"/>
        <end position="701"/>
    </location>
</feature>
<dbReference type="InterPro" id="IPR002867">
    <property type="entry name" value="IBR_dom"/>
</dbReference>
<evidence type="ECO:0000256" key="8">
    <source>
        <dbReference type="SAM" id="MobiDB-lite"/>
    </source>
</evidence>
<dbReference type="PROSITE" id="PS51873">
    <property type="entry name" value="TRIAD"/>
    <property type="match status" value="1"/>
</dbReference>
<evidence type="ECO:0000313" key="11">
    <source>
        <dbReference type="Proteomes" id="UP001519460"/>
    </source>
</evidence>
<feature type="region of interest" description="Disordered" evidence="8">
    <location>
        <begin position="1318"/>
        <end position="1354"/>
    </location>
</feature>
<evidence type="ECO:0000256" key="5">
    <source>
        <dbReference type="ARBA" id="ARBA00022771"/>
    </source>
</evidence>
<proteinExistence type="predicted"/>
<dbReference type="Pfam" id="PF26200">
    <property type="entry name" value="Rcat_RNF216"/>
    <property type="match status" value="1"/>
</dbReference>
<keyword evidence="7" id="KW-0862">Zinc</keyword>
<feature type="compositionally biased region" description="Low complexity" evidence="8">
    <location>
        <begin position="1271"/>
        <end position="1291"/>
    </location>
</feature>
<keyword evidence="4" id="KW-0677">Repeat</keyword>
<dbReference type="InterPro" id="IPR047544">
    <property type="entry name" value="RING-HC_RBR_RNF216"/>
</dbReference>
<feature type="compositionally biased region" description="Basic and acidic residues" evidence="8">
    <location>
        <begin position="461"/>
        <end position="476"/>
    </location>
</feature>
<comment type="caution">
    <text evidence="10">The sequence shown here is derived from an EMBL/GenBank/DDBJ whole genome shotgun (WGS) entry which is preliminary data.</text>
</comment>
<evidence type="ECO:0000256" key="1">
    <source>
        <dbReference type="ARBA" id="ARBA00004906"/>
    </source>
</evidence>
<dbReference type="Gene3D" id="1.20.120.1750">
    <property type="match status" value="1"/>
</dbReference>
<dbReference type="SUPFAM" id="SSF57850">
    <property type="entry name" value="RING/U-box"/>
    <property type="match status" value="3"/>
</dbReference>
<reference evidence="10 11" key="1">
    <citation type="journal article" date="2023" name="Sci. Data">
        <title>Genome assembly of the Korean intertidal mud-creeper Batillaria attramentaria.</title>
        <authorList>
            <person name="Patra A.K."/>
            <person name="Ho P.T."/>
            <person name="Jun S."/>
            <person name="Lee S.J."/>
            <person name="Kim Y."/>
            <person name="Won Y.J."/>
        </authorList>
    </citation>
    <scope>NUCLEOTIDE SEQUENCE [LARGE SCALE GENOMIC DNA]</scope>
    <source>
        <strain evidence="10">Wonlab-2016</strain>
    </source>
</reference>
<dbReference type="InterPro" id="IPR047545">
    <property type="entry name" value="BRcat_RBR_RNF216"/>
</dbReference>
<feature type="region of interest" description="Disordered" evidence="8">
    <location>
        <begin position="1366"/>
        <end position="1391"/>
    </location>
</feature>
<feature type="region of interest" description="Disordered" evidence="8">
    <location>
        <begin position="738"/>
        <end position="779"/>
    </location>
</feature>
<feature type="region of interest" description="Disordered" evidence="8">
    <location>
        <begin position="1245"/>
        <end position="1303"/>
    </location>
</feature>
<dbReference type="CDD" id="cd16630">
    <property type="entry name" value="RING-HC_RBR_RNF216"/>
    <property type="match status" value="1"/>
</dbReference>
<dbReference type="CDD" id="cd20353">
    <property type="entry name" value="Rcat_RBR_RNF216"/>
    <property type="match status" value="1"/>
</dbReference>
<evidence type="ECO:0000313" key="10">
    <source>
        <dbReference type="EMBL" id="KAK7502368.1"/>
    </source>
</evidence>
<dbReference type="Proteomes" id="UP001519460">
    <property type="component" value="Unassembled WGS sequence"/>
</dbReference>
<feature type="compositionally biased region" description="Polar residues" evidence="8">
    <location>
        <begin position="564"/>
        <end position="579"/>
    </location>
</feature>
<feature type="compositionally biased region" description="Low complexity" evidence="8">
    <location>
        <begin position="1211"/>
        <end position="1222"/>
    </location>
</feature>
<dbReference type="PANTHER" id="PTHR22770:SF47">
    <property type="entry name" value="E3 UBIQUITIN-PROTEIN LIGASE RNF216"/>
    <property type="match status" value="1"/>
</dbReference>
<keyword evidence="2" id="KW-0808">Transferase</keyword>
<keyword evidence="5" id="KW-0863">Zinc-finger</keyword>
<dbReference type="GO" id="GO:0016740">
    <property type="term" value="F:transferase activity"/>
    <property type="evidence" value="ECO:0007669"/>
    <property type="project" value="UniProtKB-KW"/>
</dbReference>
<feature type="region of interest" description="Disordered" evidence="8">
    <location>
        <begin position="544"/>
        <end position="603"/>
    </location>
</feature>
<comment type="pathway">
    <text evidence="1">Protein modification; protein ubiquitination.</text>
</comment>
<dbReference type="InterPro" id="IPR051628">
    <property type="entry name" value="LUBAC_E3_Ligases"/>
</dbReference>
<dbReference type="Pfam" id="PF26112">
    <property type="entry name" value="UBA_RNF216"/>
    <property type="match status" value="1"/>
</dbReference>
<dbReference type="EMBL" id="JACVVK020000026">
    <property type="protein sequence ID" value="KAK7502368.1"/>
    <property type="molecule type" value="Genomic_DNA"/>
</dbReference>
<keyword evidence="6" id="KW-0833">Ubl conjugation pathway</keyword>
<evidence type="ECO:0000259" key="9">
    <source>
        <dbReference type="PROSITE" id="PS51873"/>
    </source>
</evidence>
<protein>
    <recommendedName>
        <fullName evidence="9">RING-type domain-containing protein</fullName>
    </recommendedName>
</protein>
<dbReference type="Pfam" id="PF26191">
    <property type="entry name" value="RING-HC_RBR_RNF216"/>
    <property type="match status" value="1"/>
</dbReference>
<feature type="domain" description="RING-type" evidence="9">
    <location>
        <begin position="1775"/>
        <end position="2000"/>
    </location>
</feature>
<dbReference type="CDD" id="cd20339">
    <property type="entry name" value="BRcat_RBR_RNF216"/>
    <property type="match status" value="1"/>
</dbReference>
<dbReference type="SMART" id="SM00647">
    <property type="entry name" value="IBR"/>
    <property type="match status" value="2"/>
</dbReference>
<feature type="region of interest" description="Disordered" evidence="8">
    <location>
        <begin position="680"/>
        <end position="712"/>
    </location>
</feature>
<feature type="compositionally biased region" description="Polar residues" evidence="8">
    <location>
        <begin position="1032"/>
        <end position="1041"/>
    </location>
</feature>
<dbReference type="PANTHER" id="PTHR22770">
    <property type="entry name" value="UBIQUITIN CONJUGATING ENZYME 7 INTERACTING PROTEIN-RELATED"/>
    <property type="match status" value="1"/>
</dbReference>
<evidence type="ECO:0000256" key="2">
    <source>
        <dbReference type="ARBA" id="ARBA00022679"/>
    </source>
</evidence>
<evidence type="ECO:0000256" key="4">
    <source>
        <dbReference type="ARBA" id="ARBA00022737"/>
    </source>
</evidence>
<feature type="compositionally biased region" description="Low complexity" evidence="8">
    <location>
        <begin position="1474"/>
        <end position="1501"/>
    </location>
</feature>
<dbReference type="InterPro" id="IPR044066">
    <property type="entry name" value="TRIAD_supradom"/>
</dbReference>
<gene>
    <name evidence="10" type="ORF">BaRGS_00006321</name>
</gene>
<feature type="compositionally biased region" description="Low complexity" evidence="8">
    <location>
        <begin position="1322"/>
        <end position="1354"/>
    </location>
</feature>
<feature type="compositionally biased region" description="Polar residues" evidence="8">
    <location>
        <begin position="945"/>
        <end position="955"/>
    </location>
</feature>
<name>A0ABD0LTB7_9CAEN</name>
<feature type="non-terminal residue" evidence="10">
    <location>
        <position position="2007"/>
    </location>
</feature>
<keyword evidence="11" id="KW-1185">Reference proteome</keyword>
<feature type="region of interest" description="Disordered" evidence="8">
    <location>
        <begin position="935"/>
        <end position="963"/>
    </location>
</feature>
<feature type="compositionally biased region" description="Low complexity" evidence="8">
    <location>
        <begin position="1247"/>
        <end position="1262"/>
    </location>
</feature>
<feature type="region of interest" description="Disordered" evidence="8">
    <location>
        <begin position="1452"/>
        <end position="1506"/>
    </location>
</feature>
<evidence type="ECO:0000256" key="6">
    <source>
        <dbReference type="ARBA" id="ARBA00022786"/>
    </source>
</evidence>
<feature type="compositionally biased region" description="Polar residues" evidence="8">
    <location>
        <begin position="477"/>
        <end position="505"/>
    </location>
</feature>
<sequence>MDSESVADDRQQGATASPRNTSREDIPPDQVHPPAGYVTNAGEAGLRTCHVVDSGLQKILAEEVQHRQEFSQKLLRHVNGSVIDSEVVSVPDLMVKLQETDNIVATLLQMCQEMSLVNRRNRAAPCSKRVAESGYQSSEDIRRRAVRFSKTGFPDVWRKMSSDVVNEITEVKDGYGSREEKEATQHSDLRPDGIGTEVRAMWTDVSLKLVKQNGAIDGGSSSADDSDTVRSQGVRQRVGRRRVTTYAVFTEPAQYLTGSPHTLGGSCIFVSCAAERVVLVLGNGRPRLKMVDREIKPAEKLRSPIENNDLLLETEVLSSSESAVHGHLISVFPHYDVTSLAAVVALHSRFFHTRPEDLADACTNFLLDEDDSLLVDFLLPPAVDYFSDFEDCGFTAGDTSGNACAVLSCKLADKPSEASHQSSPAASAVCQPVSRSPLSISILRSSPAKSSPILLSSSSDQRLDKSHCSSPAKDRINQQPVLDTCSNNSSSSERQYGTDLQTSSAGDIHHHPLAAAASDISVLTSLPSRSSSLLLSGISEEECEGGSWSSPAEGATSTSTSSSQLVRATSPSNSPSLTVSQSGMGKEEGEGSGLTSGSPKCNSSGCTVWHCADSVVDSRSENKTGASPLDKLGAGQNNNACVSAAEGLAVTGTVGTDPETFHSGVTDAKVNIEVGTVAPLTRDSLQDKNPSKGSGTRKDGENPLLDIDESSGDTLPDIDILLRKTDSELQVQKGCVGGKISASQGTDDSQHSLSSDMSDLPDLDFIPKNPTNTSCKTEKDETATTSSTNLVFSSAGASAYTQAVGLTALITSQAGNGKKVDTTVTYSSAAQGCAVSSSRTDHKMVKKGAGPAGSGITGKGKGSSLYAGKGAGPAGSGITGKGKGSSLYAGKGAGPAGSGITGKGKGSSLYAGKGKQKWNAALDLHPEEQILPAISAPKRKLDSGPSPTKSNSSPELSVRDGYSSPVVGRLTEDRMHLGYQYQPGPPNLTTAPSIKYLGKGSPKNPYGLYAAQTYSDGAGFTTASGHPVKRSASGSSMTSPLLASHHAAGGSGQSWGTSVRRPDIRSTTAPYSVPGTAGKAFSKESTPADYKKWRSPPPATDKQGAQRPASATDKQGAQRPASATDKQGAQRPASATATHTMGPVDMRSDATKETDRMASMLLASRASYPVLSSIIDRPVHTTRQHYAHDQPTTSKVRGFNSPPTVVKSHHLLPSTSSPPGLSQATTSSGRGLFQPWMLGSYPPLTKSTSHPVSSSSSSGGIFPTPPSCANPVSGSVSSTPAPATSSLATSSQHNNSAPPASSYIRPSLLTATSSTLKQSLPTTFGSSGTSTSGGTRTLNSTQLAKASSAGSSSSQAKAAVAGSCAVAGGPQKAPSEPDRLKPAGMSGTAAPLIHSMTNPAVEPVIEDVEFVIPMEVDEAIAPIVLDDTFDSQGEVEIVDAIPSKSIVIEDDRPWQAPGVGNPGPSTSAGHTHLPQPSTSATPSQQPPGGAAAAGLSAGSSSYQPPGPAFPGLSSGLCGHPGLDIGVRNVLEVLPDASPQYVRDMLEGFLVANGLDYALTRTMETMLDNPAFPRKQAEGLDVTATVHPAPQPQKPQTEPVTVVHVNKPSTPALDSKDYFKDFSGPVNHRTLSQTLDRLSMDFPLLNRTNLSSVMAQFKNHYAPTYRAVEEAMAHFKAECMKRKTEQESKGADGSMKRVKRPDSIAVICRTGESSGCTLNFTLMKRARDKLPCGRKLPDVYEESLQAEINFVARHFQECDRQMAWALLETEYEEQGQMIECSCCFAEHPFENLVQCFDGHLFCCQCLLGYAKEAVYGSGKLNLPCMTEGCDTGFPKSQLIKALPPDMMDKYDERVAEESLNLAAMPDLVRCPKCSIAAVLDPAVKVLMCPNADCRKETCRDCKEDWSEHIGKTCEQLEKKDETKLRTQYEEKMTQAKIRTCPQCKAQFFKEEGCNKMTCRCGATMCYICRKSQAVTSALRAHYGQIRRKTRSEPFRKCKERLRQSGVSM</sequence>
<dbReference type="InterPro" id="IPR058758">
    <property type="entry name" value="UBA_RNF216"/>
</dbReference>
<keyword evidence="3" id="KW-0479">Metal-binding</keyword>
<feature type="region of interest" description="Disordered" evidence="8">
    <location>
        <begin position="1"/>
        <end position="39"/>
    </location>
</feature>
<accession>A0ABD0LTB7</accession>
<feature type="region of interest" description="Disordered" evidence="8">
    <location>
        <begin position="1186"/>
        <end position="1229"/>
    </location>
</feature>
<evidence type="ECO:0000256" key="3">
    <source>
        <dbReference type="ARBA" id="ARBA00022723"/>
    </source>
</evidence>
<dbReference type="InterPro" id="IPR047546">
    <property type="entry name" value="Rcat_RBR_RNF216"/>
</dbReference>
<feature type="compositionally biased region" description="Low complexity" evidence="8">
    <location>
        <begin position="752"/>
        <end position="764"/>
    </location>
</feature>
<feature type="region of interest" description="Disordered" evidence="8">
    <location>
        <begin position="216"/>
        <end position="236"/>
    </location>
</feature>
<organism evidence="10 11">
    <name type="scientific">Batillaria attramentaria</name>
    <dbReference type="NCBI Taxonomy" id="370345"/>
    <lineage>
        <taxon>Eukaryota</taxon>
        <taxon>Metazoa</taxon>
        <taxon>Spiralia</taxon>
        <taxon>Lophotrochozoa</taxon>
        <taxon>Mollusca</taxon>
        <taxon>Gastropoda</taxon>
        <taxon>Caenogastropoda</taxon>
        <taxon>Sorbeoconcha</taxon>
        <taxon>Cerithioidea</taxon>
        <taxon>Batillariidae</taxon>
        <taxon>Batillaria</taxon>
    </lineage>
</organism>
<dbReference type="GO" id="GO:0008270">
    <property type="term" value="F:zinc ion binding"/>
    <property type="evidence" value="ECO:0007669"/>
    <property type="project" value="UniProtKB-KW"/>
</dbReference>
<feature type="region of interest" description="Disordered" evidence="8">
    <location>
        <begin position="450"/>
        <end position="505"/>
    </location>
</feature>
<feature type="compositionally biased region" description="Low complexity" evidence="8">
    <location>
        <begin position="450"/>
        <end position="459"/>
    </location>
</feature>
<evidence type="ECO:0000256" key="7">
    <source>
        <dbReference type="ARBA" id="ARBA00022833"/>
    </source>
</evidence>